<feature type="domain" description="Alpha-carbonic anhydrase" evidence="8">
    <location>
        <begin position="53"/>
        <end position="313"/>
    </location>
</feature>
<dbReference type="GO" id="GO:0004089">
    <property type="term" value="F:carbonate dehydratase activity"/>
    <property type="evidence" value="ECO:0007669"/>
    <property type="project" value="UniProtKB-EC"/>
</dbReference>
<sequence length="340" mass="38352">MYSPSLAQVLVLMIGFICSYSKFAAASDQHEFVQHEIRSLPNGAAPANSHEQHHFGYDPDEPDELGPERWSEDYRQCTGKYQSPIDIEETLVSRVSLPELKFHGFEQEPISTMITNNGHTVLLNPKFADEPYITGGPLGFKYVFSQLHFHWGVNDSVGSEDLINNKSYPMELHMVFFNKDYDTSDQAQGYKDGLVVLAAFVEVSEKASYQFQSIVSALPNVTMPNQHVTVAHVPGNLNDMLPKKRNLYFTYKGSLTTPPCSEVVTWIDFKNPILLSHTQLNEFRQLHKNGNKFLTHNARPIQPLSGRPIWYNAEENYSASNALTPAFLGLLVLSFVPLLI</sequence>
<dbReference type="SUPFAM" id="SSF51069">
    <property type="entry name" value="Carbonic anhydrase"/>
    <property type="match status" value="1"/>
</dbReference>
<dbReference type="PROSITE" id="PS51144">
    <property type="entry name" value="ALPHA_CA_2"/>
    <property type="match status" value="1"/>
</dbReference>
<organism evidence="9">
    <name type="scientific">Cacopsylla melanoneura</name>
    <dbReference type="NCBI Taxonomy" id="428564"/>
    <lineage>
        <taxon>Eukaryota</taxon>
        <taxon>Metazoa</taxon>
        <taxon>Ecdysozoa</taxon>
        <taxon>Arthropoda</taxon>
        <taxon>Hexapoda</taxon>
        <taxon>Insecta</taxon>
        <taxon>Pterygota</taxon>
        <taxon>Neoptera</taxon>
        <taxon>Paraneoptera</taxon>
        <taxon>Hemiptera</taxon>
        <taxon>Sternorrhyncha</taxon>
        <taxon>Psylloidea</taxon>
        <taxon>Psyllidae</taxon>
        <taxon>Psyllinae</taxon>
        <taxon>Cacopsylla</taxon>
    </lineage>
</organism>
<evidence type="ECO:0000256" key="5">
    <source>
        <dbReference type="ARBA" id="ARBA00023180"/>
    </source>
</evidence>
<dbReference type="EMBL" id="HBUF01293443">
    <property type="protein sequence ID" value="CAG6689688.1"/>
    <property type="molecule type" value="Transcribed_RNA"/>
</dbReference>
<dbReference type="Gene3D" id="3.10.200.10">
    <property type="entry name" value="Alpha carbonic anhydrase"/>
    <property type="match status" value="1"/>
</dbReference>
<feature type="signal peptide" evidence="7">
    <location>
        <begin position="1"/>
        <end position="26"/>
    </location>
</feature>
<feature type="chain" id="PRO_5033956753" description="carbonic anhydrase" evidence="7">
    <location>
        <begin position="27"/>
        <end position="340"/>
    </location>
</feature>
<dbReference type="InterPro" id="IPR036398">
    <property type="entry name" value="CA_dom_sf"/>
</dbReference>
<dbReference type="CDD" id="cd00326">
    <property type="entry name" value="alpha_CA"/>
    <property type="match status" value="1"/>
</dbReference>
<evidence type="ECO:0000256" key="4">
    <source>
        <dbReference type="ARBA" id="ARBA00022833"/>
    </source>
</evidence>
<dbReference type="FunFam" id="3.10.200.10:FF:000003">
    <property type="entry name" value="Carbonic anhydrase 12"/>
    <property type="match status" value="1"/>
</dbReference>
<keyword evidence="4" id="KW-0862">Zinc</keyword>
<dbReference type="SMART" id="SM01057">
    <property type="entry name" value="Carb_anhydrase"/>
    <property type="match status" value="1"/>
</dbReference>
<dbReference type="EC" id="4.2.1.1" evidence="2"/>
<keyword evidence="7" id="KW-0732">Signal</keyword>
<evidence type="ECO:0000313" key="9">
    <source>
        <dbReference type="EMBL" id="CAG6689687.1"/>
    </source>
</evidence>
<feature type="region of interest" description="Disordered" evidence="6">
    <location>
        <begin position="41"/>
        <end position="69"/>
    </location>
</feature>
<dbReference type="EMBL" id="HBUF01293442">
    <property type="protein sequence ID" value="CAG6689687.1"/>
    <property type="molecule type" value="Transcribed_RNA"/>
</dbReference>
<evidence type="ECO:0000256" key="1">
    <source>
        <dbReference type="ARBA" id="ARBA00010718"/>
    </source>
</evidence>
<protein>
    <recommendedName>
        <fullName evidence="2">carbonic anhydrase</fullName>
        <ecNumber evidence="2">4.2.1.1</ecNumber>
    </recommendedName>
</protein>
<evidence type="ECO:0000256" key="2">
    <source>
        <dbReference type="ARBA" id="ARBA00012925"/>
    </source>
</evidence>
<dbReference type="EMBL" id="HBUF01293440">
    <property type="protein sequence ID" value="CAG6689685.1"/>
    <property type="molecule type" value="Transcribed_RNA"/>
</dbReference>
<reference evidence="9" key="1">
    <citation type="submission" date="2021-05" db="EMBL/GenBank/DDBJ databases">
        <authorList>
            <person name="Alioto T."/>
            <person name="Alioto T."/>
            <person name="Gomez Garrido J."/>
        </authorList>
    </citation>
    <scope>NUCLEOTIDE SEQUENCE</scope>
</reference>
<dbReference type="EMBL" id="HBUF01346243">
    <property type="protein sequence ID" value="CAG6709594.1"/>
    <property type="molecule type" value="Transcribed_RNA"/>
</dbReference>
<keyword evidence="3" id="KW-0479">Metal-binding</keyword>
<dbReference type="EMBL" id="HBUF01293441">
    <property type="protein sequence ID" value="CAG6689686.1"/>
    <property type="molecule type" value="Transcribed_RNA"/>
</dbReference>
<evidence type="ECO:0000256" key="6">
    <source>
        <dbReference type="SAM" id="MobiDB-lite"/>
    </source>
</evidence>
<dbReference type="PANTHER" id="PTHR18952">
    <property type="entry name" value="CARBONIC ANHYDRASE"/>
    <property type="match status" value="1"/>
</dbReference>
<dbReference type="InterPro" id="IPR001148">
    <property type="entry name" value="CA_dom"/>
</dbReference>
<comment type="similarity">
    <text evidence="1">Belongs to the alpha-carbonic anhydrase family.</text>
</comment>
<dbReference type="InterPro" id="IPR023561">
    <property type="entry name" value="Carbonic_anhydrase_a-class"/>
</dbReference>
<dbReference type="AlphaFoldDB" id="A0A8D8XAF1"/>
<accession>A0A8D8XAF1</accession>
<evidence type="ECO:0000256" key="7">
    <source>
        <dbReference type="SAM" id="SignalP"/>
    </source>
</evidence>
<dbReference type="EMBL" id="HBUF01346244">
    <property type="protein sequence ID" value="CAG6709595.1"/>
    <property type="molecule type" value="Transcribed_RNA"/>
</dbReference>
<dbReference type="GO" id="GO:0005737">
    <property type="term" value="C:cytoplasm"/>
    <property type="evidence" value="ECO:0007669"/>
    <property type="project" value="TreeGrafter"/>
</dbReference>
<proteinExistence type="inferred from homology"/>
<evidence type="ECO:0000259" key="8">
    <source>
        <dbReference type="PROSITE" id="PS51144"/>
    </source>
</evidence>
<keyword evidence="5" id="KW-0325">Glycoprotein</keyword>
<evidence type="ECO:0000256" key="3">
    <source>
        <dbReference type="ARBA" id="ARBA00022723"/>
    </source>
</evidence>
<name>A0A8D8XAF1_9HEMI</name>
<dbReference type="GO" id="GO:0008270">
    <property type="term" value="F:zinc ion binding"/>
    <property type="evidence" value="ECO:0007669"/>
    <property type="project" value="InterPro"/>
</dbReference>
<dbReference type="PANTHER" id="PTHR18952:SF124">
    <property type="entry name" value="CARBONIC ANHYDRASE 7"/>
    <property type="match status" value="1"/>
</dbReference>
<dbReference type="Pfam" id="PF00194">
    <property type="entry name" value="Carb_anhydrase"/>
    <property type="match status" value="1"/>
</dbReference>